<dbReference type="Proteomes" id="UP001152523">
    <property type="component" value="Unassembled WGS sequence"/>
</dbReference>
<name>A0AAV0E365_9ASTE</name>
<feature type="region of interest" description="Disordered" evidence="1">
    <location>
        <begin position="287"/>
        <end position="316"/>
    </location>
</feature>
<feature type="domain" description="DUF7815" evidence="2">
    <location>
        <begin position="51"/>
        <end position="76"/>
    </location>
</feature>
<feature type="region of interest" description="Disordered" evidence="1">
    <location>
        <begin position="488"/>
        <end position="516"/>
    </location>
</feature>
<evidence type="ECO:0000313" key="4">
    <source>
        <dbReference type="Proteomes" id="UP001152523"/>
    </source>
</evidence>
<dbReference type="Pfam" id="PF25122">
    <property type="entry name" value="DUF7815"/>
    <property type="match status" value="1"/>
</dbReference>
<dbReference type="AlphaFoldDB" id="A0AAV0E365"/>
<proteinExistence type="predicted"/>
<feature type="region of interest" description="Disordered" evidence="1">
    <location>
        <begin position="21"/>
        <end position="44"/>
    </location>
</feature>
<protein>
    <recommendedName>
        <fullName evidence="2">DUF7815 domain-containing protein</fullName>
    </recommendedName>
</protein>
<feature type="compositionally biased region" description="Basic and acidic residues" evidence="1">
    <location>
        <begin position="21"/>
        <end position="30"/>
    </location>
</feature>
<gene>
    <name evidence="3" type="ORF">CEPIT_LOCUS21221</name>
</gene>
<comment type="caution">
    <text evidence="3">The sequence shown here is derived from an EMBL/GenBank/DDBJ whole genome shotgun (WGS) entry which is preliminary data.</text>
</comment>
<feature type="compositionally biased region" description="Basic and acidic residues" evidence="1">
    <location>
        <begin position="190"/>
        <end position="205"/>
    </location>
</feature>
<feature type="compositionally biased region" description="Polar residues" evidence="1">
    <location>
        <begin position="206"/>
        <end position="222"/>
    </location>
</feature>
<feature type="region of interest" description="Disordered" evidence="1">
    <location>
        <begin position="182"/>
        <end position="225"/>
    </location>
</feature>
<dbReference type="EMBL" id="CAMAPF010000252">
    <property type="protein sequence ID" value="CAH9115775.1"/>
    <property type="molecule type" value="Genomic_DNA"/>
</dbReference>
<feature type="compositionally biased region" description="Polar residues" evidence="1">
    <location>
        <begin position="243"/>
        <end position="254"/>
    </location>
</feature>
<sequence>MSHDTLADLIRQVKILTRKESGLPDYDPKDPTLPPLPSVSATVATLDPSPPNLRCKRCRGRLLRGLQSLICIYCGLKQHQKDDASAPEPISFNSTLSYRLLLQSLRLDGSEKVGPLSEKGEKLEFKRGHNIQKDNICLSELLDFKISLFNNQEKPETDQEQQGNSSLNYNFVDLDSFFPRAKSDNTINPDKNEHEAKTAGTHDHSSFQNAQPLQQAVTPSQNYERDDFSEWEADFRSADSEVPSDSKTFNPATGSTVDSSIGYAIDLSEHMDSIFVKNLCGSEKEDKSKTLHKVSNSSSGDSQSNATAEVFQKKEPFDSKVEVNDYHQQNSSDSPTNVDWFEDKQWPTSLSSAANIGEDSIDEWNDFTSSSNVKDPQGKESTQVENQADFHLDSIVSHTANAPNYNSMDVDGDMFEDWNDFTASTVISENDNAANTSGNVSGLNFFSSNEFGDMDFGNFSHSGTKIPGLDHSMGSNSSSTVDIKDTGKAVVEGDGDDINKMKTKESTPQSDGGNDDVVEYFLSQMHDLSFMLDTNLSIPSKSHSNNPPH</sequence>
<evidence type="ECO:0000256" key="1">
    <source>
        <dbReference type="SAM" id="MobiDB-lite"/>
    </source>
</evidence>
<evidence type="ECO:0000259" key="2">
    <source>
        <dbReference type="Pfam" id="PF25122"/>
    </source>
</evidence>
<dbReference type="PANTHER" id="PTHR36308">
    <property type="entry name" value="DENTIN SIALOPHOSPHOPROTEIN-RELATED"/>
    <property type="match status" value="1"/>
</dbReference>
<feature type="compositionally biased region" description="Low complexity" evidence="1">
    <location>
        <begin position="295"/>
        <end position="304"/>
    </location>
</feature>
<organism evidence="3 4">
    <name type="scientific">Cuscuta epithymum</name>
    <dbReference type="NCBI Taxonomy" id="186058"/>
    <lineage>
        <taxon>Eukaryota</taxon>
        <taxon>Viridiplantae</taxon>
        <taxon>Streptophyta</taxon>
        <taxon>Embryophyta</taxon>
        <taxon>Tracheophyta</taxon>
        <taxon>Spermatophyta</taxon>
        <taxon>Magnoliopsida</taxon>
        <taxon>eudicotyledons</taxon>
        <taxon>Gunneridae</taxon>
        <taxon>Pentapetalae</taxon>
        <taxon>asterids</taxon>
        <taxon>lamiids</taxon>
        <taxon>Solanales</taxon>
        <taxon>Convolvulaceae</taxon>
        <taxon>Cuscuteae</taxon>
        <taxon>Cuscuta</taxon>
        <taxon>Cuscuta subgen. Cuscuta</taxon>
    </lineage>
</organism>
<dbReference type="PANTHER" id="PTHR36308:SF1">
    <property type="entry name" value="DENTIN SIALOPHOSPHOPROTEIN-RELATED"/>
    <property type="match status" value="1"/>
</dbReference>
<keyword evidence="4" id="KW-1185">Reference proteome</keyword>
<evidence type="ECO:0000313" key="3">
    <source>
        <dbReference type="EMBL" id="CAH9115775.1"/>
    </source>
</evidence>
<accession>A0AAV0E365</accession>
<feature type="region of interest" description="Disordered" evidence="1">
    <location>
        <begin position="235"/>
        <end position="254"/>
    </location>
</feature>
<dbReference type="InterPro" id="IPR056717">
    <property type="entry name" value="DUF7815"/>
</dbReference>
<reference evidence="3" key="1">
    <citation type="submission" date="2022-07" db="EMBL/GenBank/DDBJ databases">
        <authorList>
            <person name="Macas J."/>
            <person name="Novak P."/>
            <person name="Neumann P."/>
        </authorList>
    </citation>
    <scope>NUCLEOTIDE SEQUENCE</scope>
</reference>